<organism evidence="1 2">
    <name type="scientific">Flavobacterium cupreum</name>
    <dbReference type="NCBI Taxonomy" id="2133766"/>
    <lineage>
        <taxon>Bacteria</taxon>
        <taxon>Pseudomonadati</taxon>
        <taxon>Bacteroidota</taxon>
        <taxon>Flavobacteriia</taxon>
        <taxon>Flavobacteriales</taxon>
        <taxon>Flavobacteriaceae</taxon>
        <taxon>Flavobacterium</taxon>
    </lineage>
</organism>
<sequence>MASISAGFGNLLDMFTYPLRHSHYLELVNPLWTQHVLKARVVGVWDDTADTRTLTLRPGRGWRSHRPGQFVRLGVPIDGMRHT</sequence>
<evidence type="ECO:0000313" key="2">
    <source>
        <dbReference type="Proteomes" id="UP000288102"/>
    </source>
</evidence>
<dbReference type="EMBL" id="QWDM01000152">
    <property type="protein sequence ID" value="RUT67595.1"/>
    <property type="molecule type" value="Genomic_DNA"/>
</dbReference>
<gene>
    <name evidence="1" type="ORF">D0817_25620</name>
</gene>
<feature type="non-terminal residue" evidence="1">
    <location>
        <position position="83"/>
    </location>
</feature>
<dbReference type="AlphaFoldDB" id="A0A433ZZQ1"/>
<reference evidence="2" key="1">
    <citation type="journal article" date="2019" name="Syst. Appl. Microbiol.">
        <title>Flavobacterium circumlabens sp. nov. and Flavobacterium cupreum sp. nov., two psychrotrophic species isolated from Antarctic environmental samples.</title>
        <authorList>
            <person name="Kralova S."/>
            <person name="Busse H.-J."/>
            <person name="Svec P."/>
            <person name="Maslanova I."/>
            <person name="Stankova E."/>
            <person name="Bartak M."/>
            <person name="Sedlacek I."/>
        </authorList>
    </citation>
    <scope>NUCLEOTIDE SEQUENCE [LARGE SCALE GENOMIC DNA]</scope>
    <source>
        <strain evidence="2">CCM 8825</strain>
    </source>
</reference>
<keyword evidence="2" id="KW-1185">Reference proteome</keyword>
<evidence type="ECO:0000313" key="1">
    <source>
        <dbReference type="EMBL" id="RUT67595.1"/>
    </source>
</evidence>
<dbReference type="SUPFAM" id="SSF63380">
    <property type="entry name" value="Riboflavin synthase domain-like"/>
    <property type="match status" value="1"/>
</dbReference>
<dbReference type="Gene3D" id="2.40.30.10">
    <property type="entry name" value="Translation factors"/>
    <property type="match status" value="1"/>
</dbReference>
<protein>
    <submittedName>
        <fullName evidence="1">Ferredoxin reductase</fullName>
    </submittedName>
</protein>
<accession>A0A433ZZQ1</accession>
<dbReference type="InterPro" id="IPR017938">
    <property type="entry name" value="Riboflavin_synthase-like_b-brl"/>
</dbReference>
<comment type="caution">
    <text evidence="1">The sequence shown here is derived from an EMBL/GenBank/DDBJ whole genome shotgun (WGS) entry which is preliminary data.</text>
</comment>
<proteinExistence type="predicted"/>
<dbReference type="Proteomes" id="UP000288102">
    <property type="component" value="Unassembled WGS sequence"/>
</dbReference>
<name>A0A433ZZQ1_9FLAO</name>